<dbReference type="InterPro" id="IPR020846">
    <property type="entry name" value="MFS_dom"/>
</dbReference>
<dbReference type="Proteomes" id="UP001194746">
    <property type="component" value="Unassembled WGS sequence"/>
</dbReference>
<dbReference type="PROSITE" id="PS50850">
    <property type="entry name" value="MFS"/>
    <property type="match status" value="1"/>
</dbReference>
<feature type="transmembrane region" description="Helical" evidence="6">
    <location>
        <begin position="470"/>
        <end position="495"/>
    </location>
</feature>
<comment type="caution">
    <text evidence="8">The sequence shown here is derived from an EMBL/GenBank/DDBJ whole genome shotgun (WGS) entry which is preliminary data.</text>
</comment>
<evidence type="ECO:0000256" key="1">
    <source>
        <dbReference type="ARBA" id="ARBA00004141"/>
    </source>
</evidence>
<dbReference type="InterPro" id="IPR036259">
    <property type="entry name" value="MFS_trans_sf"/>
</dbReference>
<keyword evidence="3 6" id="KW-1133">Transmembrane helix</keyword>
<dbReference type="PANTHER" id="PTHR23502">
    <property type="entry name" value="MAJOR FACILITATOR SUPERFAMILY"/>
    <property type="match status" value="1"/>
</dbReference>
<evidence type="ECO:0000256" key="4">
    <source>
        <dbReference type="ARBA" id="ARBA00023136"/>
    </source>
</evidence>
<keyword evidence="4 6" id="KW-0472">Membrane</keyword>
<dbReference type="PANTHER" id="PTHR23502:SF22">
    <property type="entry name" value="MAJOR FACILITATOR SUPERFAMILY (MFS) PROFILE DOMAIN-CONTAINING PROTEIN"/>
    <property type="match status" value="1"/>
</dbReference>
<feature type="transmembrane region" description="Helical" evidence="6">
    <location>
        <begin position="118"/>
        <end position="136"/>
    </location>
</feature>
<feature type="transmembrane region" description="Helical" evidence="6">
    <location>
        <begin position="439"/>
        <end position="458"/>
    </location>
</feature>
<feature type="transmembrane region" description="Helical" evidence="6">
    <location>
        <begin position="54"/>
        <end position="71"/>
    </location>
</feature>
<accession>A0AAD4CRJ6</accession>
<sequence>MSDEDFKQSIESSHVEHAAQDRQKHGKNGILLVPQPSDNPEDPLNWPTSKKLRVLMIVNLAAFSGTAQALINAAGFHPQAELYGKTLVEMSYSLSAACAGLAVGPLVWAMLSERFGKCACIFWSLLISMALNVWSACMTSPNQYIPFVISRMLSSLFSSAPTCLGSKLIMETFFLHDRGKCFALYSSCILLGTVAASTISGLIVDSQPWPHQFWFCVGLQGGLAVLCLLWVDDTCWPRTPQEPVVPMFPTFVQRKLATYILTNRFLLRQHSRPLRVLAKNQLCILFSPITICVAGALSIYFAWSISINTYLSIYLQEPEKIGGYGFTPLQNALFTFCQWASIVAAQLYGHFVNDRLPLALCARNHGRWKAEYRLHSLWIPVLIIQPIGLGLFGVSLRYHLHYMVLAVATFLATFAAVAGTPSTTNYLVEAFPGEVANDVMAVVNFYRMILGIAVPFFLEHWSEVVSVNWVYGTMAFAAVFACMIVIGVVVTGGWLRSKSLIKSGVEQGVSALSAGMHCRYPVRITYSKDQQVNVDTLSLSRKKELVPLNMRSLRAFQELFV</sequence>
<feature type="transmembrane region" description="Helical" evidence="6">
    <location>
        <begin position="91"/>
        <end position="111"/>
    </location>
</feature>
<evidence type="ECO:0000313" key="9">
    <source>
        <dbReference type="Proteomes" id="UP001194746"/>
    </source>
</evidence>
<dbReference type="GO" id="GO:0005886">
    <property type="term" value="C:plasma membrane"/>
    <property type="evidence" value="ECO:0007669"/>
    <property type="project" value="TreeGrafter"/>
</dbReference>
<keyword evidence="2 6" id="KW-0812">Transmembrane</keyword>
<feature type="compositionally biased region" description="Basic and acidic residues" evidence="5">
    <location>
        <begin position="1"/>
        <end position="23"/>
    </location>
</feature>
<protein>
    <recommendedName>
        <fullName evidence="7">Major facilitator superfamily (MFS) profile domain-containing protein</fullName>
    </recommendedName>
</protein>
<evidence type="ECO:0000256" key="3">
    <source>
        <dbReference type="ARBA" id="ARBA00022989"/>
    </source>
</evidence>
<reference evidence="8" key="1">
    <citation type="journal article" date="2019" name="Beilstein J. Org. Chem.">
        <title>Nanangenines: drimane sesquiterpenoids as the dominant metabolite cohort of a novel Australian fungus, Aspergillus nanangensis.</title>
        <authorList>
            <person name="Lacey H.J."/>
            <person name="Gilchrist C.L.M."/>
            <person name="Crombie A."/>
            <person name="Kalaitzis J.A."/>
            <person name="Vuong D."/>
            <person name="Rutledge P.J."/>
            <person name="Turner P."/>
            <person name="Pitt J.I."/>
            <person name="Lacey E."/>
            <person name="Chooi Y.H."/>
            <person name="Piggott A.M."/>
        </authorList>
    </citation>
    <scope>NUCLEOTIDE SEQUENCE</scope>
    <source>
        <strain evidence="8">MST-FP2251</strain>
    </source>
</reference>
<dbReference type="Gene3D" id="1.20.1250.20">
    <property type="entry name" value="MFS general substrate transporter like domains"/>
    <property type="match status" value="1"/>
</dbReference>
<feature type="region of interest" description="Disordered" evidence="5">
    <location>
        <begin position="1"/>
        <end position="43"/>
    </location>
</feature>
<organism evidence="8 9">
    <name type="scientific">Aspergillus nanangensis</name>
    <dbReference type="NCBI Taxonomy" id="2582783"/>
    <lineage>
        <taxon>Eukaryota</taxon>
        <taxon>Fungi</taxon>
        <taxon>Dikarya</taxon>
        <taxon>Ascomycota</taxon>
        <taxon>Pezizomycotina</taxon>
        <taxon>Eurotiomycetes</taxon>
        <taxon>Eurotiomycetidae</taxon>
        <taxon>Eurotiales</taxon>
        <taxon>Aspergillaceae</taxon>
        <taxon>Aspergillus</taxon>
        <taxon>Aspergillus subgen. Circumdati</taxon>
    </lineage>
</organism>
<evidence type="ECO:0000256" key="2">
    <source>
        <dbReference type="ARBA" id="ARBA00022692"/>
    </source>
</evidence>
<evidence type="ECO:0000256" key="5">
    <source>
        <dbReference type="SAM" id="MobiDB-lite"/>
    </source>
</evidence>
<reference evidence="8" key="2">
    <citation type="submission" date="2020-02" db="EMBL/GenBank/DDBJ databases">
        <authorList>
            <person name="Gilchrist C.L.M."/>
            <person name="Chooi Y.-H."/>
        </authorList>
    </citation>
    <scope>NUCLEOTIDE SEQUENCE</scope>
    <source>
        <strain evidence="8">MST-FP2251</strain>
    </source>
</reference>
<evidence type="ECO:0000259" key="7">
    <source>
        <dbReference type="PROSITE" id="PS50850"/>
    </source>
</evidence>
<feature type="transmembrane region" description="Helical" evidence="6">
    <location>
        <begin position="282"/>
        <end position="303"/>
    </location>
</feature>
<feature type="transmembrane region" description="Helical" evidence="6">
    <location>
        <begin position="372"/>
        <end position="394"/>
    </location>
</feature>
<dbReference type="Pfam" id="PF07690">
    <property type="entry name" value="MFS_1"/>
    <property type="match status" value="1"/>
</dbReference>
<name>A0AAD4CRJ6_ASPNN</name>
<dbReference type="InterPro" id="IPR011701">
    <property type="entry name" value="MFS"/>
</dbReference>
<dbReference type="AlphaFoldDB" id="A0AAD4CRJ6"/>
<feature type="transmembrane region" description="Helical" evidence="6">
    <location>
        <begin position="332"/>
        <end position="351"/>
    </location>
</feature>
<keyword evidence="9" id="KW-1185">Reference proteome</keyword>
<feature type="transmembrane region" description="Helical" evidence="6">
    <location>
        <begin position="148"/>
        <end position="170"/>
    </location>
</feature>
<proteinExistence type="predicted"/>
<feature type="transmembrane region" description="Helical" evidence="6">
    <location>
        <begin position="209"/>
        <end position="231"/>
    </location>
</feature>
<feature type="domain" description="Major facilitator superfamily (MFS) profile" evidence="7">
    <location>
        <begin position="54"/>
        <end position="499"/>
    </location>
</feature>
<evidence type="ECO:0000256" key="6">
    <source>
        <dbReference type="SAM" id="Phobius"/>
    </source>
</evidence>
<feature type="transmembrane region" description="Helical" evidence="6">
    <location>
        <begin position="182"/>
        <end position="203"/>
    </location>
</feature>
<dbReference type="GO" id="GO:0022857">
    <property type="term" value="F:transmembrane transporter activity"/>
    <property type="evidence" value="ECO:0007669"/>
    <property type="project" value="InterPro"/>
</dbReference>
<dbReference type="EMBL" id="VCAU01000026">
    <property type="protein sequence ID" value="KAF9890432.1"/>
    <property type="molecule type" value="Genomic_DNA"/>
</dbReference>
<feature type="transmembrane region" description="Helical" evidence="6">
    <location>
        <begin position="400"/>
        <end position="418"/>
    </location>
</feature>
<gene>
    <name evidence="8" type="ORF">FE257_005837</name>
</gene>
<evidence type="ECO:0000313" key="8">
    <source>
        <dbReference type="EMBL" id="KAF9890432.1"/>
    </source>
</evidence>
<dbReference type="SUPFAM" id="SSF103473">
    <property type="entry name" value="MFS general substrate transporter"/>
    <property type="match status" value="1"/>
</dbReference>
<comment type="subcellular location">
    <subcellularLocation>
        <location evidence="1">Membrane</location>
        <topology evidence="1">Multi-pass membrane protein</topology>
    </subcellularLocation>
</comment>